<proteinExistence type="predicted"/>
<keyword evidence="2" id="KW-1185">Reference proteome</keyword>
<dbReference type="Pfam" id="PF03013">
    <property type="entry name" value="Pyr_excise"/>
    <property type="match status" value="1"/>
</dbReference>
<dbReference type="InterPro" id="IPR004260">
    <property type="entry name" value="Pyr-dimer_DNA_glycosylase"/>
</dbReference>
<evidence type="ECO:0000313" key="2">
    <source>
        <dbReference type="Proteomes" id="UP000255697"/>
    </source>
</evidence>
<organism evidence="1 2">
    <name type="scientific">Acinetobacter phage vB_ApiM_fHyAci03</name>
    <dbReference type="NCBI Taxonomy" id="2269366"/>
    <lineage>
        <taxon>Viruses</taxon>
        <taxon>Duplodnaviria</taxon>
        <taxon>Heunggongvirae</taxon>
        <taxon>Uroviricota</taxon>
        <taxon>Caudoviricetes</taxon>
        <taxon>Pantevenvirales</taxon>
        <taxon>Straboviridae</taxon>
        <taxon>Twarogvirinae</taxon>
        <taxon>Lazarusvirus</taxon>
        <taxon>Lazarusvirus fhyacithree</taxon>
    </lineage>
</organism>
<name>A0A345AUM4_9CAUD</name>
<dbReference type="Proteomes" id="UP000255697">
    <property type="component" value="Segment"/>
</dbReference>
<accession>A0A345AUM4</accession>
<protein>
    <submittedName>
        <fullName evidence="1">Uncharacterized protein</fullName>
    </submittedName>
</protein>
<evidence type="ECO:0000313" key="1">
    <source>
        <dbReference type="EMBL" id="AXF40607.1"/>
    </source>
</evidence>
<dbReference type="EMBL" id="MH460829">
    <property type="protein sequence ID" value="AXF40607.1"/>
    <property type="molecule type" value="Genomic_DNA"/>
</dbReference>
<sequence>MNIFHFDANPAKSAQYHCDKHVVKMCVEYCQILSTVSRLNGIESDILYRATHKNHPCVVWTMQSRQNYEFLLDLVIELLSEYTYRYGKVHASSRLIPALIDNIDKIPLGANKLTPFVAVMPGRIVHTNAIAEYRTLYKNEKAHMAKWTGRDIPFFLK</sequence>
<reference evidence="2" key="1">
    <citation type="submission" date="2018-06" db="EMBL/GenBank/DDBJ databases">
        <title>Whole genome analysis of phage vB_ApiM_fHyAci03 infecting Acinetobacter pittii.</title>
        <authorList>
            <person name="Kiljunen S."/>
            <person name="Wicklund A."/>
            <person name="Skurnik M."/>
        </authorList>
    </citation>
    <scope>NUCLEOTIDE SEQUENCE [LARGE SCALE GENOMIC DNA]</scope>
</reference>
<gene>
    <name evidence="1" type="ORF">Ac3_038</name>
</gene>